<name>A0A915I3U5_ROMCU</name>
<dbReference type="Proteomes" id="UP000887565">
    <property type="component" value="Unplaced"/>
</dbReference>
<evidence type="ECO:0000313" key="2">
    <source>
        <dbReference type="WBParaSite" id="nRc.2.0.1.t08505-RA"/>
    </source>
</evidence>
<evidence type="ECO:0000313" key="1">
    <source>
        <dbReference type="Proteomes" id="UP000887565"/>
    </source>
</evidence>
<proteinExistence type="predicted"/>
<dbReference type="WBParaSite" id="nRc.2.0.1.t08505-RA">
    <property type="protein sequence ID" value="nRc.2.0.1.t08505-RA"/>
    <property type="gene ID" value="nRc.2.0.1.g08505"/>
</dbReference>
<protein>
    <submittedName>
        <fullName evidence="2">Uncharacterized protein</fullName>
    </submittedName>
</protein>
<sequence>MIDMACLPGVNIHKLVKCQLYFDKTRQHSATTAIFNTSTMNGADTSSLRAQQREKFCLLLYRVSDFPTRLLTKLSGCKFRFISNIFVENE</sequence>
<keyword evidence="1" id="KW-1185">Reference proteome</keyword>
<accession>A0A915I3U5</accession>
<organism evidence="1 2">
    <name type="scientific">Romanomermis culicivorax</name>
    <name type="common">Nematode worm</name>
    <dbReference type="NCBI Taxonomy" id="13658"/>
    <lineage>
        <taxon>Eukaryota</taxon>
        <taxon>Metazoa</taxon>
        <taxon>Ecdysozoa</taxon>
        <taxon>Nematoda</taxon>
        <taxon>Enoplea</taxon>
        <taxon>Dorylaimia</taxon>
        <taxon>Mermithida</taxon>
        <taxon>Mermithoidea</taxon>
        <taxon>Mermithidae</taxon>
        <taxon>Romanomermis</taxon>
    </lineage>
</organism>
<dbReference type="AlphaFoldDB" id="A0A915I3U5"/>
<reference evidence="2" key="1">
    <citation type="submission" date="2022-11" db="UniProtKB">
        <authorList>
            <consortium name="WormBaseParasite"/>
        </authorList>
    </citation>
    <scope>IDENTIFICATION</scope>
</reference>